<dbReference type="AlphaFoldDB" id="A0A2L2TC28"/>
<feature type="region of interest" description="Disordered" evidence="1">
    <location>
        <begin position="1"/>
        <end position="81"/>
    </location>
</feature>
<evidence type="ECO:0000313" key="2">
    <source>
        <dbReference type="EMBL" id="CEI68544.1"/>
    </source>
</evidence>
<sequence length="417" mass="47047">MHNNSDVEDKGDDDEHSGSDNNEASDKDNGLFIDLDEGDEGDEDDEIFCKDEDVISESGESDCSCSELDRDSPEPLEQTGGTCTTDDCHGDECEGVFHDRESLVKHAKRCSICPVQTIRLLAHADVRIEEDILSYNLRKLALRSNYNGVVKYREGTISLTNTVLQRRMSLLSGSFYQAFMQLPMVCEKCGALMTLIKTMFKAGRWIKPGSDHSGTCDSPDCQEPVGLGTQLCNAHALKQIYQPALCTTLQNAVQETLSKKSVAAIRMPQEALEFFTDPKRGYEEITSEETNFLRDLKDKKDREVVSEGFVNHGCETVEDIWAFAANHYGRKLKWSEERTIRKAFGYPSSKKLRGHNMTWVKDEWLELKAHAPHMRVAEWSKNPFNQNLYRENLTKAGFNPDEVLPPPFKLGEPDGMV</sequence>
<reference evidence="3" key="1">
    <citation type="submission" date="2014-10" db="EMBL/GenBank/DDBJ databases">
        <authorList>
            <person name="King R."/>
        </authorList>
    </citation>
    <scope>NUCLEOTIDE SEQUENCE [LARGE SCALE GENOMIC DNA]</scope>
    <source>
        <strain evidence="3">A3/5</strain>
    </source>
</reference>
<evidence type="ECO:0000313" key="3">
    <source>
        <dbReference type="Proteomes" id="UP000245910"/>
    </source>
</evidence>
<name>A0A2L2TC28_9HYPO</name>
<protein>
    <submittedName>
        <fullName evidence="2">Uncharacterized protein</fullName>
    </submittedName>
</protein>
<keyword evidence="3" id="KW-1185">Reference proteome</keyword>
<proteinExistence type="predicted"/>
<accession>A0A2L2TC28</accession>
<feature type="compositionally biased region" description="Acidic residues" evidence="1">
    <location>
        <begin position="34"/>
        <end position="46"/>
    </location>
</feature>
<feature type="compositionally biased region" description="Low complexity" evidence="1">
    <location>
        <begin position="56"/>
        <end position="66"/>
    </location>
</feature>
<dbReference type="EMBL" id="LN649231">
    <property type="protein sequence ID" value="CEI68544.1"/>
    <property type="molecule type" value="Genomic_DNA"/>
</dbReference>
<organism evidence="2 3">
    <name type="scientific">Fusarium venenatum</name>
    <dbReference type="NCBI Taxonomy" id="56646"/>
    <lineage>
        <taxon>Eukaryota</taxon>
        <taxon>Fungi</taxon>
        <taxon>Dikarya</taxon>
        <taxon>Ascomycota</taxon>
        <taxon>Pezizomycotina</taxon>
        <taxon>Sordariomycetes</taxon>
        <taxon>Hypocreomycetidae</taxon>
        <taxon>Hypocreales</taxon>
        <taxon>Nectriaceae</taxon>
        <taxon>Fusarium</taxon>
    </lineage>
</organism>
<evidence type="ECO:0000256" key="1">
    <source>
        <dbReference type="SAM" id="MobiDB-lite"/>
    </source>
</evidence>
<dbReference type="Proteomes" id="UP000245910">
    <property type="component" value="Chromosome III"/>
</dbReference>